<keyword evidence="3" id="KW-1185">Reference proteome</keyword>
<name>A0ABP3S593_9CAUL</name>
<sequence length="177" mass="19195">MKRILLAVAAATLLTAAPAAAQTVILVRHAEKADQSADPALSEAGQARAEALAQTLADRHPTVIVFTALQRTHLTARPSMMSGTNDRRPTVVRVPFEGFTVRQHIDMTVRSIREFAPDDVILVVGHSNTIPQIARALGYREAADMRECEFDRLTTLHLTPAGATGEVTRYGEPSVCE</sequence>
<dbReference type="InterPro" id="IPR029033">
    <property type="entry name" value="His_PPase_superfam"/>
</dbReference>
<keyword evidence="1" id="KW-0732">Signal</keyword>
<dbReference type="InterPro" id="IPR013078">
    <property type="entry name" value="His_Pase_superF_clade-1"/>
</dbReference>
<dbReference type="EMBL" id="BAAAGA010000005">
    <property type="protein sequence ID" value="GAA0626295.1"/>
    <property type="molecule type" value="Genomic_DNA"/>
</dbReference>
<feature type="signal peptide" evidence="1">
    <location>
        <begin position="1"/>
        <end position="21"/>
    </location>
</feature>
<feature type="chain" id="PRO_5046653676" evidence="1">
    <location>
        <begin position="22"/>
        <end position="177"/>
    </location>
</feature>
<dbReference type="Gene3D" id="3.40.50.1240">
    <property type="entry name" value="Phosphoglycerate mutase-like"/>
    <property type="match status" value="1"/>
</dbReference>
<dbReference type="Proteomes" id="UP001501352">
    <property type="component" value="Unassembled WGS sequence"/>
</dbReference>
<dbReference type="SMART" id="SM00855">
    <property type="entry name" value="PGAM"/>
    <property type="match status" value="1"/>
</dbReference>
<dbReference type="CDD" id="cd07067">
    <property type="entry name" value="HP_PGM_like"/>
    <property type="match status" value="1"/>
</dbReference>
<reference evidence="3" key="1">
    <citation type="journal article" date="2019" name="Int. J. Syst. Evol. Microbiol.">
        <title>The Global Catalogue of Microorganisms (GCM) 10K type strain sequencing project: providing services to taxonomists for standard genome sequencing and annotation.</title>
        <authorList>
            <consortium name="The Broad Institute Genomics Platform"/>
            <consortium name="The Broad Institute Genome Sequencing Center for Infectious Disease"/>
            <person name="Wu L."/>
            <person name="Ma J."/>
        </authorList>
    </citation>
    <scope>NUCLEOTIDE SEQUENCE [LARGE SCALE GENOMIC DNA]</scope>
    <source>
        <strain evidence="3">JCM 12928</strain>
    </source>
</reference>
<gene>
    <name evidence="2" type="ORF">GCM10009422_23860</name>
</gene>
<evidence type="ECO:0000256" key="1">
    <source>
        <dbReference type="SAM" id="SignalP"/>
    </source>
</evidence>
<dbReference type="RefSeq" id="WP_343794055.1">
    <property type="nucleotide sequence ID" value="NZ_BAAAGA010000005.1"/>
</dbReference>
<evidence type="ECO:0000313" key="3">
    <source>
        <dbReference type="Proteomes" id="UP001501352"/>
    </source>
</evidence>
<evidence type="ECO:0000313" key="2">
    <source>
        <dbReference type="EMBL" id="GAA0626295.1"/>
    </source>
</evidence>
<organism evidence="2 3">
    <name type="scientific">Brevundimonas kwangchunensis</name>
    <dbReference type="NCBI Taxonomy" id="322163"/>
    <lineage>
        <taxon>Bacteria</taxon>
        <taxon>Pseudomonadati</taxon>
        <taxon>Pseudomonadota</taxon>
        <taxon>Alphaproteobacteria</taxon>
        <taxon>Caulobacterales</taxon>
        <taxon>Caulobacteraceae</taxon>
        <taxon>Brevundimonas</taxon>
    </lineage>
</organism>
<dbReference type="Pfam" id="PF00300">
    <property type="entry name" value="His_Phos_1"/>
    <property type="match status" value="1"/>
</dbReference>
<protein>
    <submittedName>
        <fullName evidence="2">Phosphoglycerate mutase family protein</fullName>
    </submittedName>
</protein>
<comment type="caution">
    <text evidence="2">The sequence shown here is derived from an EMBL/GenBank/DDBJ whole genome shotgun (WGS) entry which is preliminary data.</text>
</comment>
<proteinExistence type="predicted"/>
<dbReference type="SUPFAM" id="SSF53254">
    <property type="entry name" value="Phosphoglycerate mutase-like"/>
    <property type="match status" value="1"/>
</dbReference>
<accession>A0ABP3S593</accession>